<dbReference type="PROSITE" id="PS50198">
    <property type="entry name" value="PPIC_PPIASE_2"/>
    <property type="match status" value="2"/>
</dbReference>
<name>A0A8J6P4U2_9FLAO</name>
<organism evidence="4 5">
    <name type="scientific">Taishania pollutisoli</name>
    <dbReference type="NCBI Taxonomy" id="2766479"/>
    <lineage>
        <taxon>Bacteria</taxon>
        <taxon>Pseudomonadati</taxon>
        <taxon>Bacteroidota</taxon>
        <taxon>Flavobacteriia</taxon>
        <taxon>Flavobacteriales</taxon>
        <taxon>Crocinitomicaceae</taxon>
        <taxon>Taishania</taxon>
    </lineage>
</organism>
<dbReference type="EMBL" id="JACVEL010000002">
    <property type="protein sequence ID" value="MBC9811702.1"/>
    <property type="molecule type" value="Genomic_DNA"/>
</dbReference>
<evidence type="ECO:0000256" key="2">
    <source>
        <dbReference type="SAM" id="SignalP"/>
    </source>
</evidence>
<dbReference type="AlphaFoldDB" id="A0A8J6P4U2"/>
<accession>A0A8J6P4U2</accession>
<evidence type="ECO:0000313" key="5">
    <source>
        <dbReference type="Proteomes" id="UP000652681"/>
    </source>
</evidence>
<sequence>MKKQLLIALGLSFTVGTTVFAQQDPVLMEVDGKKITKSEFLQIYLKNNNNPKYDKQTLDEYIELFKKFQLKVAEAEALGYDTIPKLKRELEGYQKQLAQPYLTDNEMNKTLVDQAYERMKTEVRASHILIKVDPSASPEDTLKAYKRIMAIRDKVVKGEDFAKLAKSKDSGSEDPSAQTNGGDLGYFTAFQMVYPFENAAYNLKVGEVSMPVRTRFGYHILKVTDKRPARGTMKAAHLMIAANKQTDDADVIEKARVKANELYTKLVAGEKFEDLVKAYSDDPSSASNGGVLPLFGTGATTRMIPEFEEAAFSLNKDGDFSKPIQSDFGFHIIKRIELTPLKSFDDLKKEIESRVNRDERAGLTQNSYIEKLKKEYKFTDQSAESIKWFEKNMDSSIYKGTFDPAKVPASSKSLFTVDGKNYTQADFVKYMNENPRLTRGNALNEVAKKAYPEWVNNTVVELEKTKLPVKYPEYKALMNEYHDGILLYEIMSDKVWNKAMKDTVGLKEFYDANKGKYTWEKRYDVVAYESVSPDVAKKVFKLAKKKISSDSISKIINDNTELNLRVRSGKFEVSKTPYLLNQPLKKGVNKPYAFDGKNYVIVLNEVIEAKNKELSEAKGLITSDYQTYLEKEWLKELEQKHKIKINEEVLYSLGK</sequence>
<dbReference type="SUPFAM" id="SSF109998">
    <property type="entry name" value="Triger factor/SurA peptide-binding domain-like"/>
    <property type="match status" value="1"/>
</dbReference>
<evidence type="ECO:0000256" key="1">
    <source>
        <dbReference type="PROSITE-ProRule" id="PRU00278"/>
    </source>
</evidence>
<proteinExistence type="predicted"/>
<gene>
    <name evidence="4" type="ORF">H9Y05_04355</name>
</gene>
<dbReference type="SUPFAM" id="SSF54534">
    <property type="entry name" value="FKBP-like"/>
    <property type="match status" value="2"/>
</dbReference>
<feature type="chain" id="PRO_5035218140" evidence="2">
    <location>
        <begin position="22"/>
        <end position="655"/>
    </location>
</feature>
<dbReference type="PANTHER" id="PTHR47245:SF2">
    <property type="entry name" value="PEPTIDYL-PROLYL CIS-TRANS ISOMERASE HP_0175-RELATED"/>
    <property type="match status" value="1"/>
</dbReference>
<dbReference type="RefSeq" id="WP_163490860.1">
    <property type="nucleotide sequence ID" value="NZ_JACVEL010000002.1"/>
</dbReference>
<reference evidence="4" key="1">
    <citation type="submission" date="2020-09" db="EMBL/GenBank/DDBJ databases">
        <title>Taishania pollutisoli gen. nov., sp. nov., Isolated from Tetrabromobisphenol A-Contaminated Soil.</title>
        <authorList>
            <person name="Chen Q."/>
        </authorList>
    </citation>
    <scope>NUCLEOTIDE SEQUENCE</scope>
    <source>
        <strain evidence="4">CZZ-1</strain>
    </source>
</reference>
<dbReference type="PANTHER" id="PTHR47245">
    <property type="entry name" value="PEPTIDYLPROLYL ISOMERASE"/>
    <property type="match status" value="1"/>
</dbReference>
<dbReference type="InterPro" id="IPR050245">
    <property type="entry name" value="PrsA_foldase"/>
</dbReference>
<feature type="domain" description="PpiC" evidence="3">
    <location>
        <begin position="230"/>
        <end position="337"/>
    </location>
</feature>
<dbReference type="Proteomes" id="UP000652681">
    <property type="component" value="Unassembled WGS sequence"/>
</dbReference>
<keyword evidence="1" id="KW-0697">Rotamase</keyword>
<dbReference type="Gene3D" id="3.10.50.40">
    <property type="match status" value="2"/>
</dbReference>
<keyword evidence="1 4" id="KW-0413">Isomerase</keyword>
<comment type="caution">
    <text evidence="4">The sequence shown here is derived from an EMBL/GenBank/DDBJ whole genome shotgun (WGS) entry which is preliminary data.</text>
</comment>
<keyword evidence="5" id="KW-1185">Reference proteome</keyword>
<dbReference type="InterPro" id="IPR046357">
    <property type="entry name" value="PPIase_dom_sf"/>
</dbReference>
<dbReference type="InterPro" id="IPR027304">
    <property type="entry name" value="Trigger_fact/SurA_dom_sf"/>
</dbReference>
<evidence type="ECO:0000313" key="4">
    <source>
        <dbReference type="EMBL" id="MBC9811702.1"/>
    </source>
</evidence>
<protein>
    <submittedName>
        <fullName evidence="4">Peptidylprolyl isomerase</fullName>
    </submittedName>
</protein>
<dbReference type="Pfam" id="PF00639">
    <property type="entry name" value="Rotamase"/>
    <property type="match status" value="2"/>
</dbReference>
<dbReference type="GO" id="GO:0003755">
    <property type="term" value="F:peptidyl-prolyl cis-trans isomerase activity"/>
    <property type="evidence" value="ECO:0007669"/>
    <property type="project" value="UniProtKB-KW"/>
</dbReference>
<feature type="signal peptide" evidence="2">
    <location>
        <begin position="1"/>
        <end position="21"/>
    </location>
</feature>
<dbReference type="InterPro" id="IPR000297">
    <property type="entry name" value="PPIase_PpiC"/>
</dbReference>
<keyword evidence="2" id="KW-0732">Signal</keyword>
<feature type="domain" description="PpiC" evidence="3">
    <location>
        <begin position="120"/>
        <end position="225"/>
    </location>
</feature>
<evidence type="ECO:0000259" key="3">
    <source>
        <dbReference type="PROSITE" id="PS50198"/>
    </source>
</evidence>